<feature type="signal peptide" evidence="1">
    <location>
        <begin position="1"/>
        <end position="24"/>
    </location>
</feature>
<reference evidence="2 3" key="1">
    <citation type="submission" date="2024-04" db="EMBL/GenBank/DDBJ databases">
        <title>Polymorphospora sp. isolated from Baiyangdian Lake in Xiong'an New Area.</title>
        <authorList>
            <person name="Zhang X."/>
            <person name="Liu J."/>
        </authorList>
    </citation>
    <scope>NUCLEOTIDE SEQUENCE [LARGE SCALE GENOMIC DNA]</scope>
    <source>
        <strain evidence="2 3">2-325</strain>
    </source>
</reference>
<keyword evidence="1" id="KW-0732">Signal</keyword>
<evidence type="ECO:0000313" key="2">
    <source>
        <dbReference type="EMBL" id="MFB6395494.1"/>
    </source>
</evidence>
<evidence type="ECO:0000313" key="3">
    <source>
        <dbReference type="Proteomes" id="UP001582793"/>
    </source>
</evidence>
<dbReference type="EMBL" id="JBCGDC010000061">
    <property type="protein sequence ID" value="MFB6395494.1"/>
    <property type="molecule type" value="Genomic_DNA"/>
</dbReference>
<keyword evidence="3" id="KW-1185">Reference proteome</keyword>
<dbReference type="Proteomes" id="UP001582793">
    <property type="component" value="Unassembled WGS sequence"/>
</dbReference>
<feature type="chain" id="PRO_5046869584" description="Secreted protein" evidence="1">
    <location>
        <begin position="25"/>
        <end position="154"/>
    </location>
</feature>
<comment type="caution">
    <text evidence="2">The sequence shown here is derived from an EMBL/GenBank/DDBJ whole genome shotgun (WGS) entry which is preliminary data.</text>
</comment>
<dbReference type="RefSeq" id="WP_357517084.1">
    <property type="nucleotide sequence ID" value="NZ_JBCGDC010000061.1"/>
</dbReference>
<proteinExistence type="predicted"/>
<evidence type="ECO:0008006" key="4">
    <source>
        <dbReference type="Google" id="ProtNLM"/>
    </source>
</evidence>
<protein>
    <recommendedName>
        <fullName evidence="4">Secreted protein</fullName>
    </recommendedName>
</protein>
<name>A0ABV5CUN6_9ACTN</name>
<gene>
    <name evidence="2" type="ORF">AAFH96_20605</name>
</gene>
<evidence type="ECO:0000256" key="1">
    <source>
        <dbReference type="SAM" id="SignalP"/>
    </source>
</evidence>
<organism evidence="2 3">
    <name type="scientific">Polymorphospora lycopeni</name>
    <dbReference type="NCBI Taxonomy" id="3140240"/>
    <lineage>
        <taxon>Bacteria</taxon>
        <taxon>Bacillati</taxon>
        <taxon>Actinomycetota</taxon>
        <taxon>Actinomycetes</taxon>
        <taxon>Micromonosporales</taxon>
        <taxon>Micromonosporaceae</taxon>
        <taxon>Polymorphospora</taxon>
    </lineage>
</organism>
<accession>A0ABV5CUN6</accession>
<sequence length="154" mass="16123">MSNGLVVVAVLTLAVLMAAGLAPAAATARVAVTSNTAPVAPVDLLSHGQVCGTGTARPTLATLRPVLAGTQSDPDVGQQELTTWFYWWLASGSRNETDKLAQASGNPSIVSAQIPVGRLTDGQIYVWQARTHDGSAYGSWSVTCEFRVQLTSVR</sequence>